<dbReference type="GO" id="GO:0006878">
    <property type="term" value="P:intracellular copper ion homeostasis"/>
    <property type="evidence" value="ECO:0007669"/>
    <property type="project" value="InterPro"/>
</dbReference>
<feature type="chain" id="PRO_5015673145" evidence="2">
    <location>
        <begin position="29"/>
        <end position="296"/>
    </location>
</feature>
<evidence type="ECO:0000313" key="4">
    <source>
        <dbReference type="Proteomes" id="UP000244152"/>
    </source>
</evidence>
<evidence type="ECO:0000256" key="1">
    <source>
        <dbReference type="SAM" id="MobiDB-lite"/>
    </source>
</evidence>
<dbReference type="EMBL" id="QAOK01000026">
    <property type="protein sequence ID" value="PTQ79526.1"/>
    <property type="molecule type" value="Genomic_DNA"/>
</dbReference>
<dbReference type="InterPro" id="IPR007939">
    <property type="entry name" value="Cu-R_B_prcur"/>
</dbReference>
<dbReference type="Pfam" id="PF05275">
    <property type="entry name" value="CopB"/>
    <property type="match status" value="1"/>
</dbReference>
<feature type="region of interest" description="Disordered" evidence="1">
    <location>
        <begin position="25"/>
        <end position="49"/>
    </location>
</feature>
<dbReference type="RefSeq" id="WP_107762963.1">
    <property type="nucleotide sequence ID" value="NZ_QAOK01000026.1"/>
</dbReference>
<organism evidence="3 4">
    <name type="scientific">Nitrosospira multiformis</name>
    <dbReference type="NCBI Taxonomy" id="1231"/>
    <lineage>
        <taxon>Bacteria</taxon>
        <taxon>Pseudomonadati</taxon>
        <taxon>Pseudomonadota</taxon>
        <taxon>Betaproteobacteria</taxon>
        <taxon>Nitrosomonadales</taxon>
        <taxon>Nitrosomonadaceae</taxon>
        <taxon>Nitrosospira</taxon>
    </lineage>
</organism>
<dbReference type="GO" id="GO:0009279">
    <property type="term" value="C:cell outer membrane"/>
    <property type="evidence" value="ECO:0007669"/>
    <property type="project" value="InterPro"/>
</dbReference>
<proteinExistence type="predicted"/>
<sequence length="296" mass="33702">MRQIPQLTLGIVAGLALGVGTGAPTASAQALHHPTTNSSTVPAASSLPPTPLRERLDEAKRILLHQSLKNEGGEYDHPTHSDQNYAFFRAEVLEYRPRSDESDFRWDMQGWYGGDFNRLWVKSEGERNTAFKADYDIDMQLLYGRFIKKYYDFQVGVRGETQTFRGENVARAHAVIGLQGLVPYRYELESALFISQDGDVSARFQTSRDFLLTQRLILQGRFETHAAIQKVEKFTTGRGLNNIELGLRLRYEIRREMAPYVGVSYDHSFFKTADLVREEGGDPTQVRFVAGLRLWF</sequence>
<reference evidence="3 4" key="1">
    <citation type="submission" date="2018-04" db="EMBL/GenBank/DDBJ databases">
        <title>Active sludge and wastewater microbial communities from Klosterneuburg, Austria.</title>
        <authorList>
            <person name="Wagner M."/>
        </authorList>
    </citation>
    <scope>NUCLEOTIDE SEQUENCE [LARGE SCALE GENOMIC DNA]</scope>
    <source>
        <strain evidence="3 4">Nl12</strain>
    </source>
</reference>
<feature type="signal peptide" evidence="2">
    <location>
        <begin position="1"/>
        <end position="28"/>
    </location>
</feature>
<evidence type="ECO:0000256" key="2">
    <source>
        <dbReference type="SAM" id="SignalP"/>
    </source>
</evidence>
<feature type="compositionally biased region" description="Polar residues" evidence="1">
    <location>
        <begin position="34"/>
        <end position="43"/>
    </location>
</feature>
<gene>
    <name evidence="3" type="ORF">C8R21_12618</name>
</gene>
<accession>A0A2T5I6S1</accession>
<keyword evidence="2" id="KW-0732">Signal</keyword>
<dbReference type="Proteomes" id="UP000244152">
    <property type="component" value="Unassembled WGS sequence"/>
</dbReference>
<protein>
    <submittedName>
        <fullName evidence="3">Copper resistance protein B</fullName>
    </submittedName>
</protein>
<dbReference type="GO" id="GO:0005507">
    <property type="term" value="F:copper ion binding"/>
    <property type="evidence" value="ECO:0007669"/>
    <property type="project" value="InterPro"/>
</dbReference>
<evidence type="ECO:0000313" key="3">
    <source>
        <dbReference type="EMBL" id="PTQ79526.1"/>
    </source>
</evidence>
<comment type="caution">
    <text evidence="3">The sequence shown here is derived from an EMBL/GenBank/DDBJ whole genome shotgun (WGS) entry which is preliminary data.</text>
</comment>
<dbReference type="AlphaFoldDB" id="A0A2T5I6S1"/>
<name>A0A2T5I6S1_9PROT</name>